<dbReference type="InterPro" id="IPR022198">
    <property type="entry name" value="DUF3723"/>
</dbReference>
<dbReference type="AlphaFoldDB" id="B8MIT8"/>
<sequence>MRHYLSMSKDPESDDLLAKPANEKADETIVYNMAALAQKLGFTPPAQCLLKARKPDSYEYSTDDFEQSIRRIVEVLHCGHAM</sequence>
<dbReference type="EMBL" id="EQ962657">
    <property type="protein sequence ID" value="EED15600.1"/>
    <property type="molecule type" value="Genomic_DNA"/>
</dbReference>
<evidence type="ECO:0000313" key="2">
    <source>
        <dbReference type="Proteomes" id="UP000001745"/>
    </source>
</evidence>
<proteinExistence type="predicted"/>
<gene>
    <name evidence="1" type="ORF">TSTA_050390</name>
</gene>
<name>B8MIT8_TALSN</name>
<dbReference type="PhylomeDB" id="B8MIT8"/>
<dbReference type="Pfam" id="PF12520">
    <property type="entry name" value="DUF3723"/>
    <property type="match status" value="1"/>
</dbReference>
<keyword evidence="2" id="KW-1185">Reference proteome</keyword>
<dbReference type="VEuPathDB" id="FungiDB:TSTA_050390"/>
<protein>
    <submittedName>
        <fullName evidence="1">Uncharacterized protein</fullName>
    </submittedName>
</protein>
<dbReference type="STRING" id="441959.B8MIT8"/>
<accession>B8MIT8</accession>
<reference evidence="2" key="1">
    <citation type="journal article" date="2015" name="Genome Announc.">
        <title>Genome sequence of the AIDS-associated pathogen Penicillium marneffei (ATCC18224) and its near taxonomic relative Talaromyces stipitatus (ATCC10500).</title>
        <authorList>
            <person name="Nierman W.C."/>
            <person name="Fedorova-Abrams N.D."/>
            <person name="Andrianopoulos A."/>
        </authorList>
    </citation>
    <scope>NUCLEOTIDE SEQUENCE [LARGE SCALE GENOMIC DNA]</scope>
    <source>
        <strain evidence="2">ATCC 10500 / CBS 375.48 / QM 6759 / NRRL 1006</strain>
    </source>
</reference>
<dbReference type="RefSeq" id="XP_002485553.1">
    <property type="nucleotide sequence ID" value="XM_002485508.1"/>
</dbReference>
<dbReference type="GeneID" id="8109081"/>
<dbReference type="InParanoid" id="B8MIT8"/>
<evidence type="ECO:0000313" key="1">
    <source>
        <dbReference type="EMBL" id="EED15600.1"/>
    </source>
</evidence>
<dbReference type="HOGENOM" id="CLU_2559866_0_0_1"/>
<organism evidence="1 2">
    <name type="scientific">Talaromyces stipitatus (strain ATCC 10500 / CBS 375.48 / QM 6759 / NRRL 1006)</name>
    <name type="common">Penicillium stipitatum</name>
    <dbReference type="NCBI Taxonomy" id="441959"/>
    <lineage>
        <taxon>Eukaryota</taxon>
        <taxon>Fungi</taxon>
        <taxon>Dikarya</taxon>
        <taxon>Ascomycota</taxon>
        <taxon>Pezizomycotina</taxon>
        <taxon>Eurotiomycetes</taxon>
        <taxon>Eurotiomycetidae</taxon>
        <taxon>Eurotiales</taxon>
        <taxon>Trichocomaceae</taxon>
        <taxon>Talaromyces</taxon>
        <taxon>Talaromyces sect. Talaromyces</taxon>
    </lineage>
</organism>
<dbReference type="OrthoDB" id="4227485at2759"/>
<dbReference type="Proteomes" id="UP000001745">
    <property type="component" value="Unassembled WGS sequence"/>
</dbReference>